<dbReference type="Gene3D" id="3.10.50.30">
    <property type="entry name" value="Transcription elongation factor, GreA/GreB, C-terminal domain"/>
    <property type="match status" value="1"/>
</dbReference>
<keyword evidence="2" id="KW-1185">Reference proteome</keyword>
<proteinExistence type="predicted"/>
<gene>
    <name evidence="1" type="ORF">GV832_20085</name>
</gene>
<organism evidence="1 2">
    <name type="scientific">Stagnihabitans tardus</name>
    <dbReference type="NCBI Taxonomy" id="2699202"/>
    <lineage>
        <taxon>Bacteria</taxon>
        <taxon>Pseudomonadati</taxon>
        <taxon>Pseudomonadota</taxon>
        <taxon>Alphaproteobacteria</taxon>
        <taxon>Rhodobacterales</taxon>
        <taxon>Paracoccaceae</taxon>
        <taxon>Stagnihabitans</taxon>
    </lineage>
</organism>
<sequence length="152" mass="16733">MTMTSERRLMGNTFGYADLCQHAAACVLTKADRRALVDHIQRADMIGTGAFEMLARLLGMKLLYATVLDDGKINPKAATGGSRVTYAIDDEERQTGRLFHYDEFAEEDIGIHVGSLLGATLIGMKADTRVPFLEADGTFRRAHLLSVDRIQA</sequence>
<dbReference type="EMBL" id="JAABNR010000038">
    <property type="protein sequence ID" value="NBZ89890.1"/>
    <property type="molecule type" value="Genomic_DNA"/>
</dbReference>
<comment type="caution">
    <text evidence="1">The sequence shown here is derived from an EMBL/GenBank/DDBJ whole genome shotgun (WGS) entry which is preliminary data.</text>
</comment>
<protein>
    <submittedName>
        <fullName evidence="1">Uncharacterized protein</fullName>
    </submittedName>
</protein>
<dbReference type="RefSeq" id="WP_168776680.1">
    <property type="nucleotide sequence ID" value="NZ_JAABNR010000038.1"/>
</dbReference>
<accession>A0AAE4YH43</accession>
<evidence type="ECO:0000313" key="1">
    <source>
        <dbReference type="EMBL" id="NBZ89890.1"/>
    </source>
</evidence>
<dbReference type="Proteomes" id="UP001193501">
    <property type="component" value="Unassembled WGS sequence"/>
</dbReference>
<name>A0AAE4YH43_9RHOB</name>
<evidence type="ECO:0000313" key="2">
    <source>
        <dbReference type="Proteomes" id="UP001193501"/>
    </source>
</evidence>
<dbReference type="InterPro" id="IPR036953">
    <property type="entry name" value="GreA/GreB_C_sf"/>
</dbReference>
<dbReference type="GO" id="GO:0032784">
    <property type="term" value="P:regulation of DNA-templated transcription elongation"/>
    <property type="evidence" value="ECO:0007669"/>
    <property type="project" value="InterPro"/>
</dbReference>
<dbReference type="GO" id="GO:0003677">
    <property type="term" value="F:DNA binding"/>
    <property type="evidence" value="ECO:0007669"/>
    <property type="project" value="InterPro"/>
</dbReference>
<reference evidence="1" key="1">
    <citation type="submission" date="2020-01" db="EMBL/GenBank/DDBJ databases">
        <authorList>
            <person name="Chen W.-M."/>
        </authorList>
    </citation>
    <scope>NUCLEOTIDE SEQUENCE</scope>
    <source>
        <strain evidence="1">CYK-10</strain>
    </source>
</reference>
<dbReference type="AlphaFoldDB" id="A0AAE4YH43"/>